<proteinExistence type="predicted"/>
<protein>
    <submittedName>
        <fullName evidence="1">Uncharacterized protein</fullName>
    </submittedName>
</protein>
<comment type="caution">
    <text evidence="1">The sequence shown here is derived from an EMBL/GenBank/DDBJ whole genome shotgun (WGS) entry which is preliminary data.</text>
</comment>
<dbReference type="AlphaFoldDB" id="A0A7J8VIX8"/>
<evidence type="ECO:0000313" key="1">
    <source>
        <dbReference type="EMBL" id="MBA0662572.1"/>
    </source>
</evidence>
<reference evidence="1 2" key="1">
    <citation type="journal article" date="2019" name="Genome Biol. Evol.">
        <title>Insights into the evolution of the New World diploid cottons (Gossypium, subgenus Houzingenia) based on genome sequencing.</title>
        <authorList>
            <person name="Grover C.E."/>
            <person name="Arick M.A. 2nd"/>
            <person name="Thrash A."/>
            <person name="Conover J.L."/>
            <person name="Sanders W.S."/>
            <person name="Peterson D.G."/>
            <person name="Frelichowski J.E."/>
            <person name="Scheffler J.A."/>
            <person name="Scheffler B.E."/>
            <person name="Wendel J.F."/>
        </authorList>
    </citation>
    <scope>NUCLEOTIDE SEQUENCE [LARGE SCALE GENOMIC DNA]</scope>
    <source>
        <strain evidence="1">57</strain>
        <tissue evidence="1">Leaf</tissue>
    </source>
</reference>
<dbReference type="Proteomes" id="UP000593573">
    <property type="component" value="Unassembled WGS sequence"/>
</dbReference>
<sequence length="55" mass="6492">MENLNNLTLIQRKEHKKVLINIDNLEAVKALQDIHMTELTSTLIRRIHMILQTIE</sequence>
<gene>
    <name evidence="1" type="ORF">Goklo_006668</name>
</gene>
<organism evidence="1 2">
    <name type="scientific">Gossypium klotzschianum</name>
    <dbReference type="NCBI Taxonomy" id="34286"/>
    <lineage>
        <taxon>Eukaryota</taxon>
        <taxon>Viridiplantae</taxon>
        <taxon>Streptophyta</taxon>
        <taxon>Embryophyta</taxon>
        <taxon>Tracheophyta</taxon>
        <taxon>Spermatophyta</taxon>
        <taxon>Magnoliopsida</taxon>
        <taxon>eudicotyledons</taxon>
        <taxon>Gunneridae</taxon>
        <taxon>Pentapetalae</taxon>
        <taxon>rosids</taxon>
        <taxon>malvids</taxon>
        <taxon>Malvales</taxon>
        <taxon>Malvaceae</taxon>
        <taxon>Malvoideae</taxon>
        <taxon>Gossypium</taxon>
    </lineage>
</organism>
<accession>A0A7J8VIX8</accession>
<evidence type="ECO:0000313" key="2">
    <source>
        <dbReference type="Proteomes" id="UP000593573"/>
    </source>
</evidence>
<dbReference type="OrthoDB" id="10473950at2759"/>
<dbReference type="EMBL" id="JABFAB010000010">
    <property type="protein sequence ID" value="MBA0662572.1"/>
    <property type="molecule type" value="Genomic_DNA"/>
</dbReference>
<keyword evidence="2" id="KW-1185">Reference proteome</keyword>
<name>A0A7J8VIX8_9ROSI</name>